<evidence type="ECO:0000313" key="2">
    <source>
        <dbReference type="EMBL" id="QJA95127.1"/>
    </source>
</evidence>
<dbReference type="AlphaFoldDB" id="A0A6M3LIJ0"/>
<dbReference type="EMBL" id="MT143288">
    <property type="protein sequence ID" value="QJA95127.1"/>
    <property type="molecule type" value="Genomic_DNA"/>
</dbReference>
<sequence length="108" mass="12175">MYSLKTIKSMSREAAEIASEENLVPFIVEKEDLYNIPPFPFPNLGDYVPTGWTLDKEYFVDSSGFGSEEESALTASQFLKEIKTGKGYALTECGQFQVYVGEYYKKGD</sequence>
<name>A0A6M3LIJ0_9ZZZZ</name>
<organism evidence="2">
    <name type="scientific">viral metagenome</name>
    <dbReference type="NCBI Taxonomy" id="1070528"/>
    <lineage>
        <taxon>unclassified sequences</taxon>
        <taxon>metagenomes</taxon>
        <taxon>organismal metagenomes</taxon>
    </lineage>
</organism>
<proteinExistence type="predicted"/>
<gene>
    <name evidence="1" type="ORF">MM415A01477_0016</name>
    <name evidence="2" type="ORF">MM415B03646_0006</name>
</gene>
<evidence type="ECO:0000313" key="1">
    <source>
        <dbReference type="EMBL" id="QJA76597.1"/>
    </source>
</evidence>
<protein>
    <submittedName>
        <fullName evidence="2">Uncharacterized protein</fullName>
    </submittedName>
</protein>
<dbReference type="EMBL" id="MT142233">
    <property type="protein sequence ID" value="QJA76597.1"/>
    <property type="molecule type" value="Genomic_DNA"/>
</dbReference>
<accession>A0A6M3LIJ0</accession>
<reference evidence="2" key="1">
    <citation type="submission" date="2020-03" db="EMBL/GenBank/DDBJ databases">
        <title>The deep terrestrial virosphere.</title>
        <authorList>
            <person name="Holmfeldt K."/>
            <person name="Nilsson E."/>
            <person name="Simone D."/>
            <person name="Lopez-Fernandez M."/>
            <person name="Wu X."/>
            <person name="de Brujin I."/>
            <person name="Lundin D."/>
            <person name="Andersson A."/>
            <person name="Bertilsson S."/>
            <person name="Dopson M."/>
        </authorList>
    </citation>
    <scope>NUCLEOTIDE SEQUENCE</scope>
    <source>
        <strain evidence="1">MM415A01477</strain>
        <strain evidence="2">MM415B03646</strain>
    </source>
</reference>